<dbReference type="Gene3D" id="3.40.630.30">
    <property type="match status" value="1"/>
</dbReference>
<feature type="domain" description="N-acetyltransferase" evidence="1">
    <location>
        <begin position="10"/>
        <end position="98"/>
    </location>
</feature>
<dbReference type="InterPro" id="IPR016181">
    <property type="entry name" value="Acyl_CoA_acyltransferase"/>
</dbReference>
<proteinExistence type="predicted"/>
<protein>
    <recommendedName>
        <fullName evidence="1">N-acetyltransferase domain-containing protein</fullName>
    </recommendedName>
</protein>
<dbReference type="EMBL" id="CM035420">
    <property type="protein sequence ID" value="KAH7404575.1"/>
    <property type="molecule type" value="Genomic_DNA"/>
</dbReference>
<dbReference type="PANTHER" id="PTHR31435:SF9">
    <property type="entry name" value="PROTEIN NATD1"/>
    <property type="match status" value="1"/>
</dbReference>
<dbReference type="AlphaFoldDB" id="A0A8T2T285"/>
<keyword evidence="3" id="KW-1185">Reference proteome</keyword>
<dbReference type="PANTHER" id="PTHR31435">
    <property type="entry name" value="PROTEIN NATD1"/>
    <property type="match status" value="1"/>
</dbReference>
<dbReference type="Proteomes" id="UP000825935">
    <property type="component" value="Chromosome 15"/>
</dbReference>
<dbReference type="FunFam" id="3.40.630.30:FF:000106">
    <property type="entry name" value="Acetyltransferase At1g77540"/>
    <property type="match status" value="1"/>
</dbReference>
<dbReference type="OrthoDB" id="74247at2759"/>
<organism evidence="2 3">
    <name type="scientific">Ceratopteris richardii</name>
    <name type="common">Triangle waterfern</name>
    <dbReference type="NCBI Taxonomy" id="49495"/>
    <lineage>
        <taxon>Eukaryota</taxon>
        <taxon>Viridiplantae</taxon>
        <taxon>Streptophyta</taxon>
        <taxon>Embryophyta</taxon>
        <taxon>Tracheophyta</taxon>
        <taxon>Polypodiopsida</taxon>
        <taxon>Polypodiidae</taxon>
        <taxon>Polypodiales</taxon>
        <taxon>Pteridineae</taxon>
        <taxon>Pteridaceae</taxon>
        <taxon>Parkerioideae</taxon>
        <taxon>Ceratopteris</taxon>
    </lineage>
</organism>
<dbReference type="InterPro" id="IPR031165">
    <property type="entry name" value="GNAT_YJDJ"/>
</dbReference>
<dbReference type="SUPFAM" id="SSF55729">
    <property type="entry name" value="Acyl-CoA N-acyltransferases (Nat)"/>
    <property type="match status" value="1"/>
</dbReference>
<accession>A0A8T2T285</accession>
<dbReference type="OMA" id="KIVWSER"/>
<dbReference type="InterPro" id="IPR045057">
    <property type="entry name" value="Gcn5-rel_NAT"/>
</dbReference>
<evidence type="ECO:0000259" key="1">
    <source>
        <dbReference type="PROSITE" id="PS51729"/>
    </source>
</evidence>
<dbReference type="PROSITE" id="PS51729">
    <property type="entry name" value="GNAT_YJDJ"/>
    <property type="match status" value="1"/>
</dbReference>
<evidence type="ECO:0000313" key="2">
    <source>
        <dbReference type="EMBL" id="KAH7404575.1"/>
    </source>
</evidence>
<dbReference type="Pfam" id="PF14542">
    <property type="entry name" value="Acetyltransf_CG"/>
    <property type="match status" value="1"/>
</dbReference>
<evidence type="ECO:0000313" key="3">
    <source>
        <dbReference type="Proteomes" id="UP000825935"/>
    </source>
</evidence>
<reference evidence="2" key="1">
    <citation type="submission" date="2021-08" db="EMBL/GenBank/DDBJ databases">
        <title>WGS assembly of Ceratopteris richardii.</title>
        <authorList>
            <person name="Marchant D.B."/>
            <person name="Chen G."/>
            <person name="Jenkins J."/>
            <person name="Shu S."/>
            <person name="Leebens-Mack J."/>
            <person name="Grimwood J."/>
            <person name="Schmutz J."/>
            <person name="Soltis P."/>
            <person name="Soltis D."/>
            <person name="Chen Z.-H."/>
        </authorList>
    </citation>
    <scope>NUCLEOTIDE SEQUENCE</scope>
    <source>
        <strain evidence="2">Whitten #5841</strain>
        <tissue evidence="2">Leaf</tissue>
    </source>
</reference>
<name>A0A8T2T285_CERRI</name>
<comment type="caution">
    <text evidence="2">The sequence shown here is derived from an EMBL/GenBank/DDBJ whole genome shotgun (WGS) entry which is preliminary data.</text>
</comment>
<gene>
    <name evidence="2" type="ORF">KP509_15G032700</name>
</gene>
<sequence length="111" mass="12440">MAAAGDSEVLWDASNSRFATKDGLAYLQYIIQCKNHKPVMDLVHTYVPPSKRGGGVAARLCAAAFEHAQKNGYLVIPTCSYISETFLPRNAMWKEIIFTPDQYSWNERALL</sequence>